<evidence type="ECO:0000256" key="9">
    <source>
        <dbReference type="ARBA" id="ARBA00023170"/>
    </source>
</evidence>
<evidence type="ECO:0000256" key="8">
    <source>
        <dbReference type="ARBA" id="ARBA00023163"/>
    </source>
</evidence>
<feature type="domain" description="NR LBD" evidence="13">
    <location>
        <begin position="252"/>
        <end position="516"/>
    </location>
</feature>
<evidence type="ECO:0000256" key="5">
    <source>
        <dbReference type="ARBA" id="ARBA00022833"/>
    </source>
</evidence>
<dbReference type="OrthoDB" id="5807088at2759"/>
<dbReference type="AlphaFoldDB" id="A0A4U8UYZ5"/>
<evidence type="ECO:0000313" key="14">
    <source>
        <dbReference type="EMBL" id="TMS38741.1"/>
    </source>
</evidence>
<dbReference type="EMBL" id="CM016762">
    <property type="protein sequence ID" value="TMS38741.1"/>
    <property type="molecule type" value="Genomic_DNA"/>
</dbReference>
<evidence type="ECO:0000256" key="1">
    <source>
        <dbReference type="ARBA" id="ARBA00004123"/>
    </source>
</evidence>
<dbReference type="Pfam" id="PF00104">
    <property type="entry name" value="Hormone_recep"/>
    <property type="match status" value="1"/>
</dbReference>
<dbReference type="GO" id="GO:0003700">
    <property type="term" value="F:DNA-binding transcription factor activity"/>
    <property type="evidence" value="ECO:0007669"/>
    <property type="project" value="InterPro"/>
</dbReference>
<keyword evidence="5" id="KW-0862">Zinc</keyword>
<proteinExistence type="inferred from homology"/>
<dbReference type="Proteomes" id="UP000298663">
    <property type="component" value="Chromosome X"/>
</dbReference>
<evidence type="ECO:0000256" key="6">
    <source>
        <dbReference type="ARBA" id="ARBA00023015"/>
    </source>
</evidence>
<dbReference type="PROSITE" id="PS51030">
    <property type="entry name" value="NUCLEAR_REC_DBD_2"/>
    <property type="match status" value="1"/>
</dbReference>
<dbReference type="GO" id="GO:0008270">
    <property type="term" value="F:zinc ion binding"/>
    <property type="evidence" value="ECO:0007669"/>
    <property type="project" value="UniProtKB-KW"/>
</dbReference>
<keyword evidence="4" id="KW-0863">Zinc-finger</keyword>
<evidence type="ECO:0000256" key="2">
    <source>
        <dbReference type="ARBA" id="ARBA00005993"/>
    </source>
</evidence>
<dbReference type="EMBL" id="AZBU02000001">
    <property type="protein sequence ID" value="TMS38741.1"/>
    <property type="molecule type" value="Genomic_DNA"/>
</dbReference>
<evidence type="ECO:0000256" key="10">
    <source>
        <dbReference type="ARBA" id="ARBA00023242"/>
    </source>
</evidence>
<dbReference type="PRINTS" id="PR00047">
    <property type="entry name" value="STROIDFINGER"/>
</dbReference>
<evidence type="ECO:0000256" key="3">
    <source>
        <dbReference type="ARBA" id="ARBA00022723"/>
    </source>
</evidence>
<keyword evidence="10" id="KW-0539">Nucleus</keyword>
<keyword evidence="15" id="KW-1185">Reference proteome</keyword>
<accession>A0A4U8UYZ5</accession>
<dbReference type="InterPro" id="IPR013088">
    <property type="entry name" value="Znf_NHR/GATA"/>
</dbReference>
<dbReference type="Gene3D" id="1.10.565.10">
    <property type="entry name" value="Retinoid X Receptor"/>
    <property type="match status" value="1"/>
</dbReference>
<dbReference type="SMART" id="SM00399">
    <property type="entry name" value="ZnF_C4"/>
    <property type="match status" value="1"/>
</dbReference>
<dbReference type="InterPro" id="IPR049636">
    <property type="entry name" value="HNF4-like_DBD"/>
</dbReference>
<reference evidence="14 15" key="2">
    <citation type="journal article" date="2019" name="G3 (Bethesda)">
        <title>Hybrid Assembly of the Genome of the Entomopathogenic Nematode Steinernema carpocapsae Identifies the X-Chromosome.</title>
        <authorList>
            <person name="Serra L."/>
            <person name="Macchietto M."/>
            <person name="Macias-Munoz A."/>
            <person name="McGill C.J."/>
            <person name="Rodriguez I.M."/>
            <person name="Rodriguez B."/>
            <person name="Murad R."/>
            <person name="Mortazavi A."/>
        </authorList>
    </citation>
    <scope>NUCLEOTIDE SEQUENCE [LARGE SCALE GENOMIC DNA]</scope>
    <source>
        <strain evidence="14 15">ALL</strain>
    </source>
</reference>
<evidence type="ECO:0008006" key="16">
    <source>
        <dbReference type="Google" id="ProtNLM"/>
    </source>
</evidence>
<gene>
    <name evidence="14" type="ORF">L596_005395</name>
</gene>
<dbReference type="InterPro" id="IPR001628">
    <property type="entry name" value="Znf_hrmn_rcpt"/>
</dbReference>
<evidence type="ECO:0000256" key="4">
    <source>
        <dbReference type="ARBA" id="ARBA00022771"/>
    </source>
</evidence>
<dbReference type="Pfam" id="PF00105">
    <property type="entry name" value="zf-C4"/>
    <property type="match status" value="1"/>
</dbReference>
<keyword evidence="8" id="KW-0804">Transcription</keyword>
<feature type="region of interest" description="Disordered" evidence="11">
    <location>
        <begin position="83"/>
        <end position="104"/>
    </location>
</feature>
<dbReference type="GO" id="GO:0000978">
    <property type="term" value="F:RNA polymerase II cis-regulatory region sequence-specific DNA binding"/>
    <property type="evidence" value="ECO:0007669"/>
    <property type="project" value="InterPro"/>
</dbReference>
<dbReference type="SMART" id="SM00430">
    <property type="entry name" value="HOLI"/>
    <property type="match status" value="1"/>
</dbReference>
<keyword evidence="7" id="KW-0238">DNA-binding</keyword>
<keyword evidence="3" id="KW-0479">Metal-binding</keyword>
<evidence type="ECO:0000259" key="12">
    <source>
        <dbReference type="PROSITE" id="PS51030"/>
    </source>
</evidence>
<feature type="domain" description="Nuclear receptor" evidence="12">
    <location>
        <begin position="6"/>
        <end position="81"/>
    </location>
</feature>
<dbReference type="InterPro" id="IPR035500">
    <property type="entry name" value="NHR-like_dom_sf"/>
</dbReference>
<sequence length="516" mass="57154">MATPEQQICLICGGIANGYHFGAMSCAACNAFFRRSIAEKRKYICRKDGICEINPNARCFCRACRLKKCFVVGMDAKAVQPHRDVIGSKPKKRPPNETSPTLPNVEAKMETPVVVDNLLLSNISNSAFSVPTNKSISVASVAAPNIFAEQLLAFSRTPVIATVPISTTTRDVLNLSTHPVRDIYTSIALEVSKPTVSTSQLIIPQSVIQIPPITQETASSIAQTSSSFLLAEPKPISPSVICELKPKEVNLIDEMVVAYKLMSERRRMIVCPPTLRDIFGGTQPALKSAVFGSALKKDKLRVQVSLLVEFVNSITPVSMLSVDDKILLFRNLSVPFNILEKQYITMQYGGIQTQRLIQTDFTFVDLSENATYDLEKLKQSDNELPANSFLEIEEIRRIVLPTLRESVEEIAKPMFFLGMTDIEFVALVLIILLNPDIAGLSQIASNAISVARNRLYKDWFAYYEKNGIDDGPLKVGNSLLLLPALQTAVEKVTGNFHMVRVFGLVDYDRILDDVFK</sequence>
<dbReference type="CDD" id="cd06960">
    <property type="entry name" value="NR_DBD_HNF4A"/>
    <property type="match status" value="1"/>
</dbReference>
<dbReference type="Gene3D" id="3.30.50.10">
    <property type="entry name" value="Erythroid Transcription Factor GATA-1, subunit A"/>
    <property type="match status" value="1"/>
</dbReference>
<protein>
    <recommendedName>
        <fullName evidence="16">Nuclear receptor domain-containing protein</fullName>
    </recommendedName>
</protein>
<dbReference type="STRING" id="34508.A0A4U8UYZ5"/>
<evidence type="ECO:0000256" key="7">
    <source>
        <dbReference type="ARBA" id="ARBA00023125"/>
    </source>
</evidence>
<reference evidence="14 15" key="1">
    <citation type="journal article" date="2015" name="Genome Biol.">
        <title>Comparative genomics of Steinernema reveals deeply conserved gene regulatory networks.</title>
        <authorList>
            <person name="Dillman A.R."/>
            <person name="Macchietto M."/>
            <person name="Porter C.F."/>
            <person name="Rogers A."/>
            <person name="Williams B."/>
            <person name="Antoshechkin I."/>
            <person name="Lee M.M."/>
            <person name="Goodwin Z."/>
            <person name="Lu X."/>
            <person name="Lewis E.E."/>
            <person name="Goodrich-Blair H."/>
            <person name="Stock S.P."/>
            <person name="Adams B.J."/>
            <person name="Sternberg P.W."/>
            <person name="Mortazavi A."/>
        </authorList>
    </citation>
    <scope>NUCLEOTIDE SEQUENCE [LARGE SCALE GENOMIC DNA]</scope>
    <source>
        <strain evidence="14 15">ALL</strain>
    </source>
</reference>
<comment type="subcellular location">
    <subcellularLocation>
        <location evidence="1">Nucleus</location>
    </subcellularLocation>
</comment>
<evidence type="ECO:0000313" key="15">
    <source>
        <dbReference type="Proteomes" id="UP000298663"/>
    </source>
</evidence>
<dbReference type="GO" id="GO:0005634">
    <property type="term" value="C:nucleus"/>
    <property type="evidence" value="ECO:0007669"/>
    <property type="project" value="UniProtKB-SubCell"/>
</dbReference>
<dbReference type="FunFam" id="3.30.50.10:FF:000030">
    <property type="entry name" value="Nuclear Hormone Receptor family"/>
    <property type="match status" value="1"/>
</dbReference>
<dbReference type="SUPFAM" id="SSF57716">
    <property type="entry name" value="Glucocorticoid receptor-like (DNA-binding domain)"/>
    <property type="match status" value="1"/>
</dbReference>
<dbReference type="InterPro" id="IPR050274">
    <property type="entry name" value="Nuclear_hormone_rcpt_NR2"/>
</dbReference>
<dbReference type="InterPro" id="IPR000536">
    <property type="entry name" value="Nucl_hrmn_rcpt_lig-bd"/>
</dbReference>
<comment type="similarity">
    <text evidence="2">Belongs to the nuclear hormone receptor family.</text>
</comment>
<dbReference type="PROSITE" id="PS51843">
    <property type="entry name" value="NR_LBD"/>
    <property type="match status" value="1"/>
</dbReference>
<evidence type="ECO:0000256" key="11">
    <source>
        <dbReference type="SAM" id="MobiDB-lite"/>
    </source>
</evidence>
<dbReference type="PANTHER" id="PTHR24083">
    <property type="entry name" value="NUCLEAR HORMONE RECEPTOR"/>
    <property type="match status" value="1"/>
</dbReference>
<keyword evidence="6" id="KW-0805">Transcription regulation</keyword>
<name>A0A4U8UYZ5_STECR</name>
<evidence type="ECO:0000259" key="13">
    <source>
        <dbReference type="PROSITE" id="PS51843"/>
    </source>
</evidence>
<comment type="caution">
    <text evidence="14">The sequence shown here is derived from an EMBL/GenBank/DDBJ whole genome shotgun (WGS) entry which is preliminary data.</text>
</comment>
<keyword evidence="9" id="KW-0675">Receptor</keyword>
<dbReference type="SUPFAM" id="SSF48508">
    <property type="entry name" value="Nuclear receptor ligand-binding domain"/>
    <property type="match status" value="1"/>
</dbReference>
<organism evidence="14 15">
    <name type="scientific">Steinernema carpocapsae</name>
    <name type="common">Entomopathogenic nematode</name>
    <dbReference type="NCBI Taxonomy" id="34508"/>
    <lineage>
        <taxon>Eukaryota</taxon>
        <taxon>Metazoa</taxon>
        <taxon>Ecdysozoa</taxon>
        <taxon>Nematoda</taxon>
        <taxon>Chromadorea</taxon>
        <taxon>Rhabditida</taxon>
        <taxon>Tylenchina</taxon>
        <taxon>Panagrolaimomorpha</taxon>
        <taxon>Strongyloidoidea</taxon>
        <taxon>Steinernematidae</taxon>
        <taxon>Steinernema</taxon>
    </lineage>
</organism>